<dbReference type="PANTHER" id="PTHR43798:SF33">
    <property type="entry name" value="HYDROLASE, PUTATIVE (AFU_ORTHOLOGUE AFUA_2G14860)-RELATED"/>
    <property type="match status" value="1"/>
</dbReference>
<keyword evidence="2" id="KW-0378">Hydrolase</keyword>
<dbReference type="InterPro" id="IPR029058">
    <property type="entry name" value="AB_hydrolase_fold"/>
</dbReference>
<feature type="domain" description="Serine aminopeptidase S33" evidence="1">
    <location>
        <begin position="23"/>
        <end position="240"/>
    </location>
</feature>
<reference evidence="2 3" key="1">
    <citation type="submission" date="2019-12" db="EMBL/GenBank/DDBJ databases">
        <title>Chitinophaga sp. strain ysch24 (GDMCC 1.1355), whole genome shotgun sequence.</title>
        <authorList>
            <person name="Zhang X."/>
        </authorList>
    </citation>
    <scope>NUCLEOTIDE SEQUENCE [LARGE SCALE GENOMIC DNA]</scope>
    <source>
        <strain evidence="3">ysch24</strain>
    </source>
</reference>
<organism evidence="2 3">
    <name type="scientific">Chitinophaga tropicalis</name>
    <dbReference type="NCBI Taxonomy" id="2683588"/>
    <lineage>
        <taxon>Bacteria</taxon>
        <taxon>Pseudomonadati</taxon>
        <taxon>Bacteroidota</taxon>
        <taxon>Chitinophagia</taxon>
        <taxon>Chitinophagales</taxon>
        <taxon>Chitinophagaceae</taxon>
        <taxon>Chitinophaga</taxon>
    </lineage>
</organism>
<keyword evidence="3" id="KW-1185">Reference proteome</keyword>
<sequence>MPSFFLSYANSRFHGISEGHGEELLICLHGFGENAESFSKVRHTLGQLFTIVALDLPLHGKTEWKENRQFTPDDLRAVIKLVLEQQSQRTFSLMGYSMGARAALCVIPAFAEQVERLYLLAPDGLKNNPWHMFATQTKIGAWLFKYSTYHPGLLFKLMDLWHKLGFLNPSVHRFAYGSMNTLEKRERVYFVWTCMKQMMPDKKQCRELLRKYKVKTLLIFGKYDRVIPPVLGVKFMDGTFPCKMLVIDKGHQLLGEELGEAILDNYE</sequence>
<dbReference type="Proteomes" id="UP000461730">
    <property type="component" value="Unassembled WGS sequence"/>
</dbReference>
<dbReference type="PANTHER" id="PTHR43798">
    <property type="entry name" value="MONOACYLGLYCEROL LIPASE"/>
    <property type="match status" value="1"/>
</dbReference>
<proteinExistence type="predicted"/>
<evidence type="ECO:0000259" key="1">
    <source>
        <dbReference type="Pfam" id="PF12146"/>
    </source>
</evidence>
<evidence type="ECO:0000313" key="3">
    <source>
        <dbReference type="Proteomes" id="UP000461730"/>
    </source>
</evidence>
<dbReference type="GO" id="GO:0016787">
    <property type="term" value="F:hydrolase activity"/>
    <property type="evidence" value="ECO:0007669"/>
    <property type="project" value="UniProtKB-KW"/>
</dbReference>
<dbReference type="InterPro" id="IPR050266">
    <property type="entry name" value="AB_hydrolase_sf"/>
</dbReference>
<dbReference type="InterPro" id="IPR022742">
    <property type="entry name" value="Hydrolase_4"/>
</dbReference>
<dbReference type="EMBL" id="WRXN01000001">
    <property type="protein sequence ID" value="MVT07396.1"/>
    <property type="molecule type" value="Genomic_DNA"/>
</dbReference>
<dbReference type="SUPFAM" id="SSF53474">
    <property type="entry name" value="alpha/beta-Hydrolases"/>
    <property type="match status" value="1"/>
</dbReference>
<comment type="caution">
    <text evidence="2">The sequence shown here is derived from an EMBL/GenBank/DDBJ whole genome shotgun (WGS) entry which is preliminary data.</text>
</comment>
<gene>
    <name evidence="2" type="ORF">GO493_03915</name>
</gene>
<name>A0A7K1TZB0_9BACT</name>
<dbReference type="Gene3D" id="3.40.50.1820">
    <property type="entry name" value="alpha/beta hydrolase"/>
    <property type="match status" value="1"/>
</dbReference>
<dbReference type="InterPro" id="IPR000073">
    <property type="entry name" value="AB_hydrolase_1"/>
</dbReference>
<dbReference type="PRINTS" id="PR00111">
    <property type="entry name" value="ABHYDROLASE"/>
</dbReference>
<dbReference type="AlphaFoldDB" id="A0A7K1TZB0"/>
<evidence type="ECO:0000313" key="2">
    <source>
        <dbReference type="EMBL" id="MVT07396.1"/>
    </source>
</evidence>
<dbReference type="Pfam" id="PF12146">
    <property type="entry name" value="Hydrolase_4"/>
    <property type="match status" value="1"/>
</dbReference>
<dbReference type="RefSeq" id="WP_157304789.1">
    <property type="nucleotide sequence ID" value="NZ_WRXN01000001.1"/>
</dbReference>
<protein>
    <submittedName>
        <fullName evidence="2">Alpha/beta fold hydrolase</fullName>
    </submittedName>
</protein>
<dbReference type="GO" id="GO:0016020">
    <property type="term" value="C:membrane"/>
    <property type="evidence" value="ECO:0007669"/>
    <property type="project" value="TreeGrafter"/>
</dbReference>
<accession>A0A7K1TZB0</accession>